<organism evidence="2">
    <name type="scientific">Agrobacterium albertimagni</name>
    <dbReference type="NCBI Taxonomy" id="147266"/>
    <lineage>
        <taxon>Bacteria</taxon>
        <taxon>Pseudomonadati</taxon>
        <taxon>Pseudomonadota</taxon>
        <taxon>Alphaproteobacteria</taxon>
        <taxon>Hyphomicrobiales</taxon>
        <taxon>Rhizobiaceae</taxon>
        <taxon>Rhizobium/Agrobacterium group</taxon>
        <taxon>Agrobacterium</taxon>
    </lineage>
</organism>
<feature type="region of interest" description="Disordered" evidence="1">
    <location>
        <begin position="1"/>
        <end position="21"/>
    </location>
</feature>
<comment type="caution">
    <text evidence="2">The sequence shown here is derived from an EMBL/GenBank/DDBJ whole genome shotgun (WGS) entry which is preliminary data.</text>
</comment>
<evidence type="ECO:0000256" key="1">
    <source>
        <dbReference type="SAM" id="MobiDB-lite"/>
    </source>
</evidence>
<gene>
    <name evidence="2" type="ORF">ENP70_13765</name>
</gene>
<name>A0A7C1TAA4_9HYPH</name>
<accession>A0A7C1TAA4</accession>
<dbReference type="EMBL" id="DSKI01000711">
    <property type="protein sequence ID" value="HEB44727.1"/>
    <property type="molecule type" value="Genomic_DNA"/>
</dbReference>
<dbReference type="AlphaFoldDB" id="A0A7C1TAA4"/>
<feature type="compositionally biased region" description="Basic and acidic residues" evidence="1">
    <location>
        <begin position="1"/>
        <end position="11"/>
    </location>
</feature>
<reference evidence="2" key="1">
    <citation type="journal article" date="2020" name="mSystems">
        <title>Genome- and Community-Level Interaction Insights into Carbon Utilization and Element Cycling Functions of Hydrothermarchaeota in Hydrothermal Sediment.</title>
        <authorList>
            <person name="Zhou Z."/>
            <person name="Liu Y."/>
            <person name="Xu W."/>
            <person name="Pan J."/>
            <person name="Luo Z.H."/>
            <person name="Li M."/>
        </authorList>
    </citation>
    <scope>NUCLEOTIDE SEQUENCE [LARGE SCALE GENOMIC DNA]</scope>
    <source>
        <strain evidence="2">SpSt-243</strain>
    </source>
</reference>
<proteinExistence type="predicted"/>
<sequence length="60" mass="6973">MTSRTSDDFKDVPLSPPLQDASRSEYAAWKAKKIMAALRQTEDRTAMIPADEVWERFEKR</sequence>
<evidence type="ECO:0000313" key="2">
    <source>
        <dbReference type="EMBL" id="HEB44727.1"/>
    </source>
</evidence>
<protein>
    <submittedName>
        <fullName evidence="2">Uncharacterized protein</fullName>
    </submittedName>
</protein>